<organism evidence="1 2">
    <name type="scientific">Nesterenkonia aethiopica</name>
    <dbReference type="NCBI Taxonomy" id="269144"/>
    <lineage>
        <taxon>Bacteria</taxon>
        <taxon>Bacillati</taxon>
        <taxon>Actinomycetota</taxon>
        <taxon>Actinomycetes</taxon>
        <taxon>Micrococcales</taxon>
        <taxon>Micrococcaceae</taxon>
        <taxon>Nesterenkonia</taxon>
    </lineage>
</organism>
<evidence type="ECO:0000313" key="1">
    <source>
        <dbReference type="EMBL" id="GAA3075476.1"/>
    </source>
</evidence>
<keyword evidence="2" id="KW-1185">Reference proteome</keyword>
<proteinExistence type="predicted"/>
<evidence type="ECO:0000313" key="2">
    <source>
        <dbReference type="Proteomes" id="UP001500236"/>
    </source>
</evidence>
<dbReference type="Proteomes" id="UP001500236">
    <property type="component" value="Unassembled WGS sequence"/>
</dbReference>
<reference evidence="2" key="1">
    <citation type="journal article" date="2019" name="Int. J. Syst. Evol. Microbiol.">
        <title>The Global Catalogue of Microorganisms (GCM) 10K type strain sequencing project: providing services to taxonomists for standard genome sequencing and annotation.</title>
        <authorList>
            <consortium name="The Broad Institute Genomics Platform"/>
            <consortium name="The Broad Institute Genome Sequencing Center for Infectious Disease"/>
            <person name="Wu L."/>
            <person name="Ma J."/>
        </authorList>
    </citation>
    <scope>NUCLEOTIDE SEQUENCE [LARGE SCALE GENOMIC DNA]</scope>
    <source>
        <strain evidence="2">JCM 14309</strain>
    </source>
</reference>
<gene>
    <name evidence="1" type="ORF">GCM10010529_29050</name>
</gene>
<protein>
    <recommendedName>
        <fullName evidence="3">Transposase</fullName>
    </recommendedName>
</protein>
<dbReference type="EMBL" id="BAAAVT010000025">
    <property type="protein sequence ID" value="GAA3075476.1"/>
    <property type="molecule type" value="Genomic_DNA"/>
</dbReference>
<name>A0ABP6M490_9MICC</name>
<evidence type="ECO:0008006" key="3">
    <source>
        <dbReference type="Google" id="ProtNLM"/>
    </source>
</evidence>
<accession>A0ABP6M490</accession>
<comment type="caution">
    <text evidence="1">The sequence shown here is derived from an EMBL/GenBank/DDBJ whole genome shotgun (WGS) entry which is preliminary data.</text>
</comment>
<sequence>MVGTTYERFADVTCSATTIRRRRDEWLTARVFLVLEQICLQAYDKIVGLDLEYVVVEGGITKEPYGGEATGKSPVDRGKWGTKRSLLTDANGIPI</sequence>